<name>A0ABS6E7L2_9FIRM</name>
<reference evidence="1 2" key="1">
    <citation type="submission" date="2021-06" db="EMBL/GenBank/DDBJ databases">
        <authorList>
            <person name="Sun Q."/>
            <person name="Li D."/>
        </authorList>
    </citation>
    <scope>NUCLEOTIDE SEQUENCE [LARGE SCALE GENOMIC DNA]</scope>
    <source>
        <strain evidence="1 2">MSJ-40</strain>
    </source>
</reference>
<accession>A0ABS6E7L2</accession>
<sequence length="420" mass="49727">MAGDILMEGIDKLFEDLKVKHLSFWWNTKPEFPKLQEKVSFSDKLRNEKKIERFRKGLFKTLQQIPKGKEKEENWRKEVFSLIKDLEFNISGYEDSIIDFFIENGYAKITEEFIKEVKEFDPKMDIYDTFQAIRNVWIMNSIQILYNMKVQLTPSIFSYSMLYPYSDNYLDDPNISLKEKVEFNNKFRKWLLGEEKNPSNINEEHIYSLVKKIEGEFSRVIYPKVFYSLLAIHKAQEQSLIQQKEKTIPYEKDIIGITFEKGGTSVLADAYLVRGDLEEEEADFMFGYGVFLQIIDDLQDIEEDLKNSHMTLFSQLGDKYFLDKIVSKLMNFIDNFFHNETTFLLEDALKLKKVIHACSIIMIFEAVSKNKKRFSRGYIKEIESHSMVRFSYFKKVKKKFQKTFSSEDIINICTILSKSK</sequence>
<gene>
    <name evidence="1" type="ORF">KQI42_12810</name>
</gene>
<proteinExistence type="predicted"/>
<dbReference type="RefSeq" id="WP_216520363.1">
    <property type="nucleotide sequence ID" value="NZ_JAHLPM010000010.1"/>
</dbReference>
<dbReference type="Proteomes" id="UP000749471">
    <property type="component" value="Unassembled WGS sequence"/>
</dbReference>
<keyword evidence="2" id="KW-1185">Reference proteome</keyword>
<dbReference type="EMBL" id="JAHLPM010000010">
    <property type="protein sequence ID" value="MBU5438900.1"/>
    <property type="molecule type" value="Genomic_DNA"/>
</dbReference>
<comment type="caution">
    <text evidence="1">The sequence shown here is derived from an EMBL/GenBank/DDBJ whole genome shotgun (WGS) entry which is preliminary data.</text>
</comment>
<evidence type="ECO:0000313" key="2">
    <source>
        <dbReference type="Proteomes" id="UP000749471"/>
    </source>
</evidence>
<protein>
    <submittedName>
        <fullName evidence="1">Uncharacterized protein</fullName>
    </submittedName>
</protein>
<organism evidence="1 2">
    <name type="scientific">Tissierella simiarum</name>
    <dbReference type="NCBI Taxonomy" id="2841534"/>
    <lineage>
        <taxon>Bacteria</taxon>
        <taxon>Bacillati</taxon>
        <taxon>Bacillota</taxon>
        <taxon>Tissierellia</taxon>
        <taxon>Tissierellales</taxon>
        <taxon>Tissierellaceae</taxon>
        <taxon>Tissierella</taxon>
    </lineage>
</organism>
<evidence type="ECO:0000313" key="1">
    <source>
        <dbReference type="EMBL" id="MBU5438900.1"/>
    </source>
</evidence>